<feature type="domain" description="SLC12A transporter C-terminal" evidence="7">
    <location>
        <begin position="398"/>
        <end position="585"/>
    </location>
</feature>
<evidence type="ECO:0000256" key="4">
    <source>
        <dbReference type="ARBA" id="ARBA00023136"/>
    </source>
</evidence>
<dbReference type="GO" id="GO:0008511">
    <property type="term" value="F:sodium:potassium:chloride symporter activity"/>
    <property type="evidence" value="ECO:0007669"/>
    <property type="project" value="TreeGrafter"/>
</dbReference>
<comment type="subcellular location">
    <subcellularLocation>
        <location evidence="1">Membrane</location>
        <topology evidence="1">Multi-pass membrane protein</topology>
    </subcellularLocation>
</comment>
<dbReference type="EMBL" id="GL349454">
    <property type="protein sequence ID" value="KNC49205.1"/>
    <property type="molecule type" value="Genomic_DNA"/>
</dbReference>
<evidence type="ECO:0000313" key="9">
    <source>
        <dbReference type="Proteomes" id="UP000054408"/>
    </source>
</evidence>
<gene>
    <name evidence="8" type="ORF">AMSG_05188</name>
</gene>
<organism evidence="8 9">
    <name type="scientific">Thecamonas trahens ATCC 50062</name>
    <dbReference type="NCBI Taxonomy" id="461836"/>
    <lineage>
        <taxon>Eukaryota</taxon>
        <taxon>Apusozoa</taxon>
        <taxon>Apusomonadida</taxon>
        <taxon>Apusomonadidae</taxon>
        <taxon>Thecamonas</taxon>
    </lineage>
</organism>
<dbReference type="PANTHER" id="PTHR11827">
    <property type="entry name" value="SOLUTE CARRIER FAMILY 12, CATION COTRANSPORTERS"/>
    <property type="match status" value="1"/>
</dbReference>
<dbReference type="GO" id="GO:0055064">
    <property type="term" value="P:chloride ion homeostasis"/>
    <property type="evidence" value="ECO:0007669"/>
    <property type="project" value="TreeGrafter"/>
</dbReference>
<proteinExistence type="predicted"/>
<keyword evidence="2 5" id="KW-0812">Transmembrane</keyword>
<dbReference type="InterPro" id="IPR004841">
    <property type="entry name" value="AA-permease/SLC12A_dom"/>
</dbReference>
<dbReference type="GO" id="GO:1990573">
    <property type="term" value="P:potassium ion import across plasma membrane"/>
    <property type="evidence" value="ECO:0007669"/>
    <property type="project" value="TreeGrafter"/>
</dbReference>
<evidence type="ECO:0000313" key="8">
    <source>
        <dbReference type="EMBL" id="KNC49205.1"/>
    </source>
</evidence>
<dbReference type="GeneID" id="25564651"/>
<dbReference type="GO" id="GO:0016020">
    <property type="term" value="C:membrane"/>
    <property type="evidence" value="ECO:0007669"/>
    <property type="project" value="UniProtKB-SubCell"/>
</dbReference>
<dbReference type="Gene3D" id="1.20.1740.10">
    <property type="entry name" value="Amino acid/polyamine transporter I"/>
    <property type="match status" value="1"/>
</dbReference>
<evidence type="ECO:0000256" key="5">
    <source>
        <dbReference type="SAM" id="Phobius"/>
    </source>
</evidence>
<feature type="transmembrane region" description="Helical" evidence="5">
    <location>
        <begin position="63"/>
        <end position="84"/>
    </location>
</feature>
<dbReference type="Pfam" id="PF00324">
    <property type="entry name" value="AA_permease"/>
    <property type="match status" value="1"/>
</dbReference>
<dbReference type="PANTHER" id="PTHR11827:SF103">
    <property type="entry name" value="SODIUM CHLORIDE COTRANSPORTER 69, ISOFORM E"/>
    <property type="match status" value="1"/>
</dbReference>
<feature type="transmembrane region" description="Helical" evidence="5">
    <location>
        <begin position="20"/>
        <end position="42"/>
    </location>
</feature>
<evidence type="ECO:0000259" key="6">
    <source>
        <dbReference type="Pfam" id="PF00324"/>
    </source>
</evidence>
<dbReference type="OMA" id="WATHENT"/>
<keyword evidence="3 5" id="KW-1133">Transmembrane helix</keyword>
<dbReference type="InterPro" id="IPR004842">
    <property type="entry name" value="SLC12A_fam"/>
</dbReference>
<feature type="transmembrane region" description="Helical" evidence="5">
    <location>
        <begin position="197"/>
        <end position="213"/>
    </location>
</feature>
<dbReference type="Pfam" id="PF03522">
    <property type="entry name" value="SLC12"/>
    <property type="match status" value="2"/>
</dbReference>
<dbReference type="RefSeq" id="XP_013757928.1">
    <property type="nucleotide sequence ID" value="XM_013902474.1"/>
</dbReference>
<feature type="domain" description="Amino acid permease/ SLC12A" evidence="6">
    <location>
        <begin position="2"/>
        <end position="254"/>
    </location>
</feature>
<dbReference type="Proteomes" id="UP000054408">
    <property type="component" value="Unassembled WGS sequence"/>
</dbReference>
<evidence type="ECO:0000256" key="2">
    <source>
        <dbReference type="ARBA" id="ARBA00022692"/>
    </source>
</evidence>
<keyword evidence="9" id="KW-1185">Reference proteome</keyword>
<dbReference type="STRING" id="461836.A0A0L0DAE3"/>
<feature type="domain" description="SLC12A transporter C-terminal" evidence="7">
    <location>
        <begin position="263"/>
        <end position="392"/>
    </location>
</feature>
<dbReference type="GO" id="GO:0055078">
    <property type="term" value="P:sodium ion homeostasis"/>
    <property type="evidence" value="ECO:0007669"/>
    <property type="project" value="TreeGrafter"/>
</dbReference>
<reference evidence="8 9" key="1">
    <citation type="submission" date="2010-05" db="EMBL/GenBank/DDBJ databases">
        <title>The Genome Sequence of Thecamonas trahens ATCC 50062.</title>
        <authorList>
            <consortium name="The Broad Institute Genome Sequencing Platform"/>
            <person name="Russ C."/>
            <person name="Cuomo C."/>
            <person name="Shea T."/>
            <person name="Young S.K."/>
            <person name="Zeng Q."/>
            <person name="Koehrsen M."/>
            <person name="Haas B."/>
            <person name="Borodovsky M."/>
            <person name="Guigo R."/>
            <person name="Alvarado L."/>
            <person name="Berlin A."/>
            <person name="Bochicchio J."/>
            <person name="Borenstein D."/>
            <person name="Chapman S."/>
            <person name="Chen Z."/>
            <person name="Freedman E."/>
            <person name="Gellesch M."/>
            <person name="Goldberg J."/>
            <person name="Griggs A."/>
            <person name="Gujja S."/>
            <person name="Heilman E."/>
            <person name="Heiman D."/>
            <person name="Hepburn T."/>
            <person name="Howarth C."/>
            <person name="Jen D."/>
            <person name="Larson L."/>
            <person name="Mehta T."/>
            <person name="Park D."/>
            <person name="Pearson M."/>
            <person name="Roberts A."/>
            <person name="Saif S."/>
            <person name="Shenoy N."/>
            <person name="Sisk P."/>
            <person name="Stolte C."/>
            <person name="Sykes S."/>
            <person name="Thomson T."/>
            <person name="Walk T."/>
            <person name="White J."/>
            <person name="Yandava C."/>
            <person name="Burger G."/>
            <person name="Gray M.W."/>
            <person name="Holland P.W.H."/>
            <person name="King N."/>
            <person name="Lang F.B.F."/>
            <person name="Roger A.J."/>
            <person name="Ruiz-Trillo I."/>
            <person name="Lander E."/>
            <person name="Nusbaum C."/>
        </authorList>
    </citation>
    <scope>NUCLEOTIDE SEQUENCE [LARGE SCALE GENOMIC DNA]</scope>
    <source>
        <strain evidence="8 9">ATCC 50062</strain>
    </source>
</reference>
<dbReference type="eggNOG" id="KOG2083">
    <property type="taxonomic scope" value="Eukaryota"/>
</dbReference>
<protein>
    <submittedName>
        <fullName evidence="8">Renal Na-K-Cl cotransporter isoform F</fullName>
    </submittedName>
</protein>
<dbReference type="InterPro" id="IPR018491">
    <property type="entry name" value="SLC12_C"/>
</dbReference>
<accession>A0A0L0DAE3</accession>
<dbReference type="OrthoDB" id="2020542at2759"/>
<dbReference type="AlphaFoldDB" id="A0A0L0DAE3"/>
<feature type="transmembrane region" description="Helical" evidence="5">
    <location>
        <begin position="143"/>
        <end position="160"/>
    </location>
</feature>
<keyword evidence="4 5" id="KW-0472">Membrane</keyword>
<name>A0A0L0DAE3_THETB</name>
<evidence type="ECO:0000256" key="3">
    <source>
        <dbReference type="ARBA" id="ARBA00022989"/>
    </source>
</evidence>
<dbReference type="GO" id="GO:0006884">
    <property type="term" value="P:cell volume homeostasis"/>
    <property type="evidence" value="ECO:0007669"/>
    <property type="project" value="TreeGrafter"/>
</dbReference>
<evidence type="ECO:0000256" key="1">
    <source>
        <dbReference type="ARBA" id="ARBA00004141"/>
    </source>
</evidence>
<feature type="transmembrane region" description="Helical" evidence="5">
    <location>
        <begin position="172"/>
        <end position="192"/>
    </location>
</feature>
<evidence type="ECO:0000259" key="7">
    <source>
        <dbReference type="Pfam" id="PF03522"/>
    </source>
</evidence>
<sequence>MAGANVSGDLKNPSSAIPLGTLAAIGVSALGYIGLTWLYAAVNTRDGLVNNLFIVKDMSIWEPLLFAGIFASTISSSFASFVGAPRVFMAVAKDKLVPILNYFGVGRASDGEPLRAYCAVYVIALGCVAIGDLNAIASLITQLFLISYGFVNWACFASSYTKSPGWRPGFVYYHWSLAVVGAVLCLTVMILIDYITAAIAIAICVALFLFISFKDPDVNWGSVDQARLRVNALKSTLRLQSTPQHVKTWSPQILLLTGSWSERIALIRMGELLTAKSLLLLGSVVVAAEPLVSPLVLQGQRAASAAEWIVTHKVPAFASVTVAPTLRDGVQQLLMCSGMGLALRPNILMMGFRHHWRLDAERSHEYVNVIRDAIDAQVGVVLCRNAAFYDYTSPSPSSATIDVYWLEDDGGLTAILPLLLQRSSLFSKTSIRIFSRVCGPNEEEAREQLALLMRKLRINTSEINMLTTLKARPNPVSVDWFDELELLTSARTSDFLDNREFGVGEEPITLPELMVHNSSWTNYYLRLGEIIAENSSNAAAIFVPLRIPDNNDDAQLYMAWLEALSRNIHRPIFFVRANDDNVLTAEA</sequence>
<feature type="transmembrane region" description="Helical" evidence="5">
    <location>
        <begin position="114"/>
        <end position="131"/>
    </location>
</feature>
<dbReference type="GO" id="GO:0055075">
    <property type="term" value="P:potassium ion homeostasis"/>
    <property type="evidence" value="ECO:0007669"/>
    <property type="project" value="TreeGrafter"/>
</dbReference>